<comment type="caution">
    <text evidence="1">The sequence shown here is derived from an EMBL/GenBank/DDBJ whole genome shotgun (WGS) entry which is preliminary data.</text>
</comment>
<name>A0ACC3Z9Y7_COLTU</name>
<organism evidence="1 2">
    <name type="scientific">Colletotrichum truncatum</name>
    <name type="common">Anthracnose fungus</name>
    <name type="synonym">Colletotrichum capsici</name>
    <dbReference type="NCBI Taxonomy" id="5467"/>
    <lineage>
        <taxon>Eukaryota</taxon>
        <taxon>Fungi</taxon>
        <taxon>Dikarya</taxon>
        <taxon>Ascomycota</taxon>
        <taxon>Pezizomycotina</taxon>
        <taxon>Sordariomycetes</taxon>
        <taxon>Hypocreomycetidae</taxon>
        <taxon>Glomerellales</taxon>
        <taxon>Glomerellaceae</taxon>
        <taxon>Colletotrichum</taxon>
        <taxon>Colletotrichum truncatum species complex</taxon>
    </lineage>
</organism>
<evidence type="ECO:0000313" key="2">
    <source>
        <dbReference type="Proteomes" id="UP000805649"/>
    </source>
</evidence>
<keyword evidence="2" id="KW-1185">Reference proteome</keyword>
<dbReference type="EMBL" id="VUJX02000002">
    <property type="protein sequence ID" value="KAL0940895.1"/>
    <property type="molecule type" value="Genomic_DNA"/>
</dbReference>
<reference evidence="1 2" key="1">
    <citation type="journal article" date="2020" name="Phytopathology">
        <title>Genome Sequence Resources of Colletotrichum truncatum, C. plurivorum, C. musicola, and C. sojae: Four Species Pathogenic to Soybean (Glycine max).</title>
        <authorList>
            <person name="Rogerio F."/>
            <person name="Boufleur T.R."/>
            <person name="Ciampi-Guillardi M."/>
            <person name="Sukno S.A."/>
            <person name="Thon M.R."/>
            <person name="Massola Junior N.S."/>
            <person name="Baroncelli R."/>
        </authorList>
    </citation>
    <scope>NUCLEOTIDE SEQUENCE [LARGE SCALE GENOMIC DNA]</scope>
    <source>
        <strain evidence="1 2">CMES1059</strain>
    </source>
</reference>
<dbReference type="Proteomes" id="UP000805649">
    <property type="component" value="Unassembled WGS sequence"/>
</dbReference>
<proteinExistence type="predicted"/>
<sequence>MVNSYRTIAGLAALSGIAQAKIYAVPEATTTFDLPLDRFNPHPTKAPAYAELKRRQATSGTTVLVAPDNTCGYISGRPGAAYTCGSVATCLFFTANRNNPGRVACCDSQECGARRTCYDQRQVSTLGLCNDGCLVDRFTLKCTNTARPYCNTISFPGSVFDYWCNTLEISTPQSAQTTYEGQTGRTWEPLALTDDASSSNARIVSTTSRISVSTTLPGPGPGPTTSVNPAPEEKSGAPVGAIVGGVVGGIAVIALIGIGIFLILRKKKQDPNQQQTPQQQPQMAQNGYPGPPQGPPGGSPTEYAGTTTHTQSVYDPKFAATSPTGYQQSFGNTPPPQGGFQQPGYFTAANMVPDRADTTSPGAVSQMTDHHRYSTPPPPGPQQPYQQQPPPPQQQQQQQQQQQFAAPPPTIHEAPTGNDGHRGQMHELA</sequence>
<protein>
    <submittedName>
        <fullName evidence="1">DUF1620 domain-containing protein</fullName>
    </submittedName>
</protein>
<accession>A0ACC3Z9Y7</accession>
<gene>
    <name evidence="1" type="ORF">CTRU02_203658</name>
</gene>
<evidence type="ECO:0000313" key="1">
    <source>
        <dbReference type="EMBL" id="KAL0940895.1"/>
    </source>
</evidence>